<dbReference type="Pfam" id="PF09118">
    <property type="entry name" value="GO-like_E_set"/>
    <property type="match status" value="1"/>
</dbReference>
<reference evidence="6" key="1">
    <citation type="submission" date="2016-10" db="EMBL/GenBank/DDBJ databases">
        <authorList>
            <person name="Varghese N."/>
            <person name="Submissions S."/>
        </authorList>
    </citation>
    <scope>NUCLEOTIDE SEQUENCE [LARGE SCALE GENOMIC DNA]</scope>
    <source>
        <strain evidence="6">DSM 46136</strain>
    </source>
</reference>
<dbReference type="PANTHER" id="PTHR32208">
    <property type="entry name" value="SECRETED PROTEIN-RELATED"/>
    <property type="match status" value="1"/>
</dbReference>
<evidence type="ECO:0000313" key="6">
    <source>
        <dbReference type="Proteomes" id="UP000199546"/>
    </source>
</evidence>
<feature type="region of interest" description="Disordered" evidence="2">
    <location>
        <begin position="861"/>
        <end position="880"/>
    </location>
</feature>
<evidence type="ECO:0000259" key="3">
    <source>
        <dbReference type="Pfam" id="PF07250"/>
    </source>
</evidence>
<keyword evidence="1" id="KW-0732">Signal</keyword>
<dbReference type="CDD" id="cd02851">
    <property type="entry name" value="E_set_GO_C"/>
    <property type="match status" value="1"/>
</dbReference>
<dbReference type="RefSeq" id="WP_139245928.1">
    <property type="nucleotide sequence ID" value="NZ_FPBA01000014.1"/>
</dbReference>
<dbReference type="InterPro" id="IPR011043">
    <property type="entry name" value="Gal_Oxase/kelch_b-propeller"/>
</dbReference>
<dbReference type="OrthoDB" id="535891at2"/>
<dbReference type="InterPro" id="IPR015202">
    <property type="entry name" value="GO-like_E_set"/>
</dbReference>
<organism evidence="5 6">
    <name type="scientific">Geodermatophilus amargosae</name>
    <dbReference type="NCBI Taxonomy" id="1296565"/>
    <lineage>
        <taxon>Bacteria</taxon>
        <taxon>Bacillati</taxon>
        <taxon>Actinomycetota</taxon>
        <taxon>Actinomycetes</taxon>
        <taxon>Geodermatophilales</taxon>
        <taxon>Geodermatophilaceae</taxon>
        <taxon>Geodermatophilus</taxon>
    </lineage>
</organism>
<dbReference type="Proteomes" id="UP000199546">
    <property type="component" value="Unassembled WGS sequence"/>
</dbReference>
<feature type="domain" description="Glyoxal oxidase N-terminal" evidence="3">
    <location>
        <begin position="221"/>
        <end position="524"/>
    </location>
</feature>
<feature type="domain" description="Galactose oxidase-like Early set" evidence="4">
    <location>
        <begin position="558"/>
        <end position="652"/>
    </location>
</feature>
<name>A0A1I7BGA2_9ACTN</name>
<dbReference type="AlphaFoldDB" id="A0A1I7BGA2"/>
<gene>
    <name evidence="5" type="ORF">SAMN05660657_03548</name>
</gene>
<dbReference type="EMBL" id="FPBA01000014">
    <property type="protein sequence ID" value="SFT86226.1"/>
    <property type="molecule type" value="Genomic_DNA"/>
</dbReference>
<proteinExistence type="predicted"/>
<dbReference type="Gene3D" id="2.130.10.80">
    <property type="entry name" value="Galactose oxidase/kelch, beta-propeller"/>
    <property type="match status" value="1"/>
</dbReference>
<evidence type="ECO:0000256" key="1">
    <source>
        <dbReference type="ARBA" id="ARBA00022729"/>
    </source>
</evidence>
<feature type="region of interest" description="Disordered" evidence="2">
    <location>
        <begin position="1"/>
        <end position="22"/>
    </location>
</feature>
<dbReference type="InterPro" id="IPR014756">
    <property type="entry name" value="Ig_E-set"/>
</dbReference>
<accession>A0A1I7BGA2</accession>
<dbReference type="InterPro" id="IPR037293">
    <property type="entry name" value="Gal_Oxidase_central_sf"/>
</dbReference>
<sequence length="880" mass="92142">MPSLGNAWHLPSDPRPRGRGGMLDPVGPILDGTHVTVISGNQSTGGGGVPGDQLQDGSVVLVRPQGDATWDPVQLEFLRDEGNDEFFAARFQVPETASPGDAVEYYLRIAYNDRDTTFVHADDTTGTATTADEATAQAAPFRFTLDSPAASGQCGPVFPLSNVAIHTTVLPNGLVLMWGRRDDPDGGFDRAPSTPFLWDPATGQEVGQVPLPDDGTGARDNLFCAGHAFLPDGRLLVAGGHVTDSAGLDTAWLYEPGDRDDATGGLGRWTPTARMNRGRWYPTATALPDGSVLLVSGSFSVNGDGRPPFENNRVPQVWKDGTWTSLSAMPDGQALELYPRMHVRSDGTVFMSGPLADSWSLALPDGGTWTRGPTRDGHRRDYAPAVTHAVDRVVYIGGGTDEGVTRPTADVEVVDLRDADPRWRDGAPMHVPRRQHDATLLPDGTVLVTGGTRGEGDASEALPGFNDLRPGQPVHRAELWDPGPDPAPDGQVGSWTEPAAEEVDRCYHSTAVLLPDGRVLSAGGGEYGPGPGGGPNDPLDSHRDAQVFSPPYLFRGPRPAIVSAPASVTYGETFRVETDAPEDVRRVTWIRLPSVTHTNDMSQRIDVLASTVRDGALAVTAPALPTTCPPGPHMLFVLDAAGVPSEAAMVRIALPAGRGTVGPAASPLAPAVPTVTPGATVVEDTRPAPAPGATRVVVGITGTCPYGIGACWGGADEALRRLDGVRVVDPHPDSATSTAVVHLADGRLPELDRWREQFAASANGSYRLRGVEVELTGVVSGGAGGLVLDSGGPRPPVRLVPLTPAAVVQWDTTTGSPATATPEELAAHDRLDAGTTATVTGPLAREGAEYVLAVRSVVAAQRPGSGGDTRHRPAAPVSPP</sequence>
<dbReference type="Pfam" id="PF07250">
    <property type="entry name" value="Glyoxal_oxid_N"/>
    <property type="match status" value="1"/>
</dbReference>
<dbReference type="InterPro" id="IPR013783">
    <property type="entry name" value="Ig-like_fold"/>
</dbReference>
<protein>
    <submittedName>
        <fullName evidence="5">Glyoxal oxidase N-terminus</fullName>
    </submittedName>
</protein>
<evidence type="ECO:0000256" key="2">
    <source>
        <dbReference type="SAM" id="MobiDB-lite"/>
    </source>
</evidence>
<evidence type="ECO:0000259" key="4">
    <source>
        <dbReference type="Pfam" id="PF09118"/>
    </source>
</evidence>
<evidence type="ECO:0000313" key="5">
    <source>
        <dbReference type="EMBL" id="SFT86226.1"/>
    </source>
</evidence>
<dbReference type="Gene3D" id="2.60.40.10">
    <property type="entry name" value="Immunoglobulins"/>
    <property type="match status" value="1"/>
</dbReference>
<dbReference type="SUPFAM" id="SSF50965">
    <property type="entry name" value="Galactose oxidase, central domain"/>
    <property type="match status" value="1"/>
</dbReference>
<dbReference type="STRING" id="1296565.SAMN05660657_03548"/>
<dbReference type="PANTHER" id="PTHR32208:SF21">
    <property type="entry name" value="LOW QUALITY PROTEIN: ALDEHYDE OXIDASE GLOX-LIKE"/>
    <property type="match status" value="1"/>
</dbReference>
<dbReference type="InterPro" id="IPR009880">
    <property type="entry name" value="Glyoxal_oxidase_N"/>
</dbReference>
<dbReference type="SUPFAM" id="SSF81296">
    <property type="entry name" value="E set domains"/>
    <property type="match status" value="1"/>
</dbReference>
<dbReference type="GO" id="GO:0005975">
    <property type="term" value="P:carbohydrate metabolic process"/>
    <property type="evidence" value="ECO:0007669"/>
    <property type="project" value="UniProtKB-ARBA"/>
</dbReference>
<keyword evidence="6" id="KW-1185">Reference proteome</keyword>